<gene>
    <name evidence="2" type="ORF">PLEPLA_LOCUS42088</name>
</gene>
<dbReference type="Proteomes" id="UP001153269">
    <property type="component" value="Unassembled WGS sequence"/>
</dbReference>
<protein>
    <submittedName>
        <fullName evidence="2">Uncharacterized protein</fullName>
    </submittedName>
</protein>
<accession>A0A9N7VPN3</accession>
<feature type="region of interest" description="Disordered" evidence="1">
    <location>
        <begin position="143"/>
        <end position="184"/>
    </location>
</feature>
<name>A0A9N7VPN3_PLEPL</name>
<dbReference type="AlphaFoldDB" id="A0A9N7VPN3"/>
<comment type="caution">
    <text evidence="2">The sequence shown here is derived from an EMBL/GenBank/DDBJ whole genome shotgun (WGS) entry which is preliminary data.</text>
</comment>
<evidence type="ECO:0000256" key="1">
    <source>
        <dbReference type="SAM" id="MobiDB-lite"/>
    </source>
</evidence>
<proteinExistence type="predicted"/>
<dbReference type="EMBL" id="CADEAL010004207">
    <property type="protein sequence ID" value="CAB1454324.1"/>
    <property type="molecule type" value="Genomic_DNA"/>
</dbReference>
<reference evidence="2" key="1">
    <citation type="submission" date="2020-03" db="EMBL/GenBank/DDBJ databases">
        <authorList>
            <person name="Weist P."/>
        </authorList>
    </citation>
    <scope>NUCLEOTIDE SEQUENCE</scope>
</reference>
<evidence type="ECO:0000313" key="3">
    <source>
        <dbReference type="Proteomes" id="UP001153269"/>
    </source>
</evidence>
<sequence>MHVPSQRSGEEVWSDGLKHSITQFYLGASSLSPNSTLKTTILPLIPVLNSSFGIREVTPASPPAQGVSWVSHVSIVSVKRPGFVSPASLEPALVQRRTRPHTSARPLSSSRDLFMRGTGGWWERLKGSGALVPGKARRRRLVTIRGESQEDRDPPAGLNPLSAPEYNPHQNPDPRPKPGTALPKSTGSWRTWTFIPSECICCLLGLICRAEGNPRTLAILSQIFTQKHFLCESLLNKWNTARHGTARSAETWSVYVGLPGPPLKLQLKVKLQSSESKRSSCRHTEPRSLGVWGLVPV</sequence>
<evidence type="ECO:0000313" key="2">
    <source>
        <dbReference type="EMBL" id="CAB1454324.1"/>
    </source>
</evidence>
<organism evidence="2 3">
    <name type="scientific">Pleuronectes platessa</name>
    <name type="common">European plaice</name>
    <dbReference type="NCBI Taxonomy" id="8262"/>
    <lineage>
        <taxon>Eukaryota</taxon>
        <taxon>Metazoa</taxon>
        <taxon>Chordata</taxon>
        <taxon>Craniata</taxon>
        <taxon>Vertebrata</taxon>
        <taxon>Euteleostomi</taxon>
        <taxon>Actinopterygii</taxon>
        <taxon>Neopterygii</taxon>
        <taxon>Teleostei</taxon>
        <taxon>Neoteleostei</taxon>
        <taxon>Acanthomorphata</taxon>
        <taxon>Carangaria</taxon>
        <taxon>Pleuronectiformes</taxon>
        <taxon>Pleuronectoidei</taxon>
        <taxon>Pleuronectidae</taxon>
        <taxon>Pleuronectes</taxon>
    </lineage>
</organism>
<keyword evidence="3" id="KW-1185">Reference proteome</keyword>